<gene>
    <name evidence="3" type="ORF">ACFFRI_14815</name>
</gene>
<keyword evidence="2" id="KW-0732">Signal</keyword>
<comment type="caution">
    <text evidence="3">The sequence shown here is derived from an EMBL/GenBank/DDBJ whole genome shotgun (WGS) entry which is preliminary data.</text>
</comment>
<dbReference type="Proteomes" id="UP001589750">
    <property type="component" value="Unassembled WGS sequence"/>
</dbReference>
<evidence type="ECO:0000256" key="1">
    <source>
        <dbReference type="SAM" id="MobiDB-lite"/>
    </source>
</evidence>
<feature type="chain" id="PRO_5045925975" evidence="2">
    <location>
        <begin position="24"/>
        <end position="226"/>
    </location>
</feature>
<reference evidence="3 4" key="1">
    <citation type="submission" date="2024-09" db="EMBL/GenBank/DDBJ databases">
        <authorList>
            <person name="Sun Q."/>
            <person name="Mori K."/>
        </authorList>
    </citation>
    <scope>NUCLEOTIDE SEQUENCE [LARGE SCALE GENOMIC DNA]</scope>
    <source>
        <strain evidence="3 4">JCM 9626</strain>
    </source>
</reference>
<name>A0ABV5KEM3_9ACTN</name>
<sequence>MTRSLQPARGPMAPRSFVAVVLAASLLAGCSDGSGSTDPRETSTDGDAAPSQPAEREADCPAPPDLTGTFDPGDAAGEPTPYSSGSAAITVTAEDGSTTCVVADGVYDGTYGDASFDPSSPGGSADLGDVDGGLVVSARPPREDFPTAPVDLVQPSSFIAFQVDRTYYVGNTDCVVTVSALSAEGMAGTFDCGPISGRGDGPFDGTSEGPEAKQIKAVSGWFTTSA</sequence>
<accession>A0ABV5KEM3</accession>
<dbReference type="RefSeq" id="WP_140009430.1">
    <property type="nucleotide sequence ID" value="NZ_JBHMDG010000017.1"/>
</dbReference>
<proteinExistence type="predicted"/>
<evidence type="ECO:0000313" key="4">
    <source>
        <dbReference type="Proteomes" id="UP001589750"/>
    </source>
</evidence>
<feature type="region of interest" description="Disordered" evidence="1">
    <location>
        <begin position="29"/>
        <end position="86"/>
    </location>
</feature>
<evidence type="ECO:0000313" key="3">
    <source>
        <dbReference type="EMBL" id="MFB9314325.1"/>
    </source>
</evidence>
<feature type="signal peptide" evidence="2">
    <location>
        <begin position="1"/>
        <end position="23"/>
    </location>
</feature>
<organism evidence="3 4">
    <name type="scientific">Nocardioides plantarum</name>
    <dbReference type="NCBI Taxonomy" id="29299"/>
    <lineage>
        <taxon>Bacteria</taxon>
        <taxon>Bacillati</taxon>
        <taxon>Actinomycetota</taxon>
        <taxon>Actinomycetes</taxon>
        <taxon>Propionibacteriales</taxon>
        <taxon>Nocardioidaceae</taxon>
        <taxon>Nocardioides</taxon>
    </lineage>
</organism>
<dbReference type="EMBL" id="JBHMDG010000017">
    <property type="protein sequence ID" value="MFB9314325.1"/>
    <property type="molecule type" value="Genomic_DNA"/>
</dbReference>
<keyword evidence="4" id="KW-1185">Reference proteome</keyword>
<evidence type="ECO:0000256" key="2">
    <source>
        <dbReference type="SAM" id="SignalP"/>
    </source>
</evidence>
<dbReference type="PROSITE" id="PS51257">
    <property type="entry name" value="PROKAR_LIPOPROTEIN"/>
    <property type="match status" value="1"/>
</dbReference>
<protein>
    <submittedName>
        <fullName evidence="3">Uncharacterized protein</fullName>
    </submittedName>
</protein>